<gene>
    <name evidence="3" type="ORF">NP493_522g01034</name>
</gene>
<dbReference type="CDD" id="cd01650">
    <property type="entry name" value="RT_nLTR_like"/>
    <property type="match status" value="1"/>
</dbReference>
<proteinExistence type="predicted"/>
<keyword evidence="4" id="KW-1185">Reference proteome</keyword>
<evidence type="ECO:0000259" key="2">
    <source>
        <dbReference type="PROSITE" id="PS50878"/>
    </source>
</evidence>
<feature type="compositionally biased region" description="Basic and acidic residues" evidence="1">
    <location>
        <begin position="349"/>
        <end position="380"/>
    </location>
</feature>
<dbReference type="Proteomes" id="UP001209878">
    <property type="component" value="Unassembled WGS sequence"/>
</dbReference>
<feature type="domain" description="Reverse transcriptase" evidence="2">
    <location>
        <begin position="1"/>
        <end position="227"/>
    </location>
</feature>
<evidence type="ECO:0000313" key="4">
    <source>
        <dbReference type="Proteomes" id="UP001209878"/>
    </source>
</evidence>
<dbReference type="Pfam" id="PF00078">
    <property type="entry name" value="RVT_1"/>
    <property type="match status" value="1"/>
</dbReference>
<dbReference type="PANTHER" id="PTHR47027">
    <property type="entry name" value="REVERSE TRANSCRIPTASE DOMAIN-CONTAINING PROTEIN"/>
    <property type="match status" value="1"/>
</dbReference>
<reference evidence="3" key="1">
    <citation type="journal article" date="2023" name="Mol. Biol. Evol.">
        <title>Third-Generation Sequencing Reveals the Adaptive Role of the Epigenome in Three Deep-Sea Polychaetes.</title>
        <authorList>
            <person name="Perez M."/>
            <person name="Aroh O."/>
            <person name="Sun Y."/>
            <person name="Lan Y."/>
            <person name="Juniper S.K."/>
            <person name="Young C.R."/>
            <person name="Angers B."/>
            <person name="Qian P.Y."/>
        </authorList>
    </citation>
    <scope>NUCLEOTIDE SEQUENCE</scope>
    <source>
        <strain evidence="3">R07B-5</strain>
    </source>
</reference>
<sequence>MLTFLLNRLKPQAEKIIAEEQAGFRPERSTTQQIFNLRILCEEYLQHQQDLYHVFVDFKKAFDKVWHAALWATMRQYNINANLIRMIPNLYNKATSAVYLNNSIGDWFRTTVEVRQGCVLSPTLFKIFLEKIMADALNDRERTVSIGSRTITNLRFANDIDGLTGREEELADLMERLDKTSTAFGMQINAEKTKLMTNNANGISTDIRINGEKLDCVNSFKYLGPIIADEGSKPEIIARIAQTTAALTQLKTIWNDRKIALSSKIGLMRSLVMSIFLCTCEYWTLTADTERRIQAIEMRCLRKLTYRDSAIRWAPRRPLDHSKATQTEMVRVYNKIYRACQDNPAGHSTKREKEGQTEKEMGGQHPRMDWHDAGRRHEEG</sequence>
<dbReference type="EMBL" id="JAODUO010000522">
    <property type="protein sequence ID" value="KAK2178941.1"/>
    <property type="molecule type" value="Genomic_DNA"/>
</dbReference>
<comment type="caution">
    <text evidence="3">The sequence shown here is derived from an EMBL/GenBank/DDBJ whole genome shotgun (WGS) entry which is preliminary data.</text>
</comment>
<protein>
    <recommendedName>
        <fullName evidence="2">Reverse transcriptase domain-containing protein</fullName>
    </recommendedName>
</protein>
<feature type="region of interest" description="Disordered" evidence="1">
    <location>
        <begin position="342"/>
        <end position="380"/>
    </location>
</feature>
<evidence type="ECO:0000313" key="3">
    <source>
        <dbReference type="EMBL" id="KAK2178941.1"/>
    </source>
</evidence>
<dbReference type="AlphaFoldDB" id="A0AAD9KWX5"/>
<name>A0AAD9KWX5_RIDPI</name>
<organism evidence="3 4">
    <name type="scientific">Ridgeia piscesae</name>
    <name type="common">Tubeworm</name>
    <dbReference type="NCBI Taxonomy" id="27915"/>
    <lineage>
        <taxon>Eukaryota</taxon>
        <taxon>Metazoa</taxon>
        <taxon>Spiralia</taxon>
        <taxon>Lophotrochozoa</taxon>
        <taxon>Annelida</taxon>
        <taxon>Polychaeta</taxon>
        <taxon>Sedentaria</taxon>
        <taxon>Canalipalpata</taxon>
        <taxon>Sabellida</taxon>
        <taxon>Siboglinidae</taxon>
        <taxon>Ridgeia</taxon>
    </lineage>
</organism>
<accession>A0AAD9KWX5</accession>
<dbReference type="PROSITE" id="PS50878">
    <property type="entry name" value="RT_POL"/>
    <property type="match status" value="1"/>
</dbReference>
<dbReference type="SUPFAM" id="SSF56672">
    <property type="entry name" value="DNA/RNA polymerases"/>
    <property type="match status" value="1"/>
</dbReference>
<evidence type="ECO:0000256" key="1">
    <source>
        <dbReference type="SAM" id="MobiDB-lite"/>
    </source>
</evidence>
<dbReference type="InterPro" id="IPR000477">
    <property type="entry name" value="RT_dom"/>
</dbReference>
<dbReference type="InterPro" id="IPR043502">
    <property type="entry name" value="DNA/RNA_pol_sf"/>
</dbReference>
<dbReference type="PANTHER" id="PTHR47027:SF8">
    <property type="entry name" value="RIBONUCLEASE H"/>
    <property type="match status" value="1"/>
</dbReference>